<organism evidence="1 2">
    <name type="scientific">Streptosporangium longisporum</name>
    <dbReference type="NCBI Taxonomy" id="46187"/>
    <lineage>
        <taxon>Bacteria</taxon>
        <taxon>Bacillati</taxon>
        <taxon>Actinomycetota</taxon>
        <taxon>Actinomycetes</taxon>
        <taxon>Streptosporangiales</taxon>
        <taxon>Streptosporangiaceae</taxon>
        <taxon>Streptosporangium</taxon>
    </lineage>
</organism>
<evidence type="ECO:0000313" key="1">
    <source>
        <dbReference type="EMBL" id="GAA3010686.1"/>
    </source>
</evidence>
<comment type="caution">
    <text evidence="1">The sequence shown here is derived from an EMBL/GenBank/DDBJ whole genome shotgun (WGS) entry which is preliminary data.</text>
</comment>
<gene>
    <name evidence="1" type="ORF">GCM10017559_36530</name>
</gene>
<proteinExistence type="predicted"/>
<dbReference type="Proteomes" id="UP001499930">
    <property type="component" value="Unassembled WGS sequence"/>
</dbReference>
<evidence type="ECO:0000313" key="2">
    <source>
        <dbReference type="Proteomes" id="UP001499930"/>
    </source>
</evidence>
<keyword evidence="2" id="KW-1185">Reference proteome</keyword>
<accession>A0ABP6KH92</accession>
<dbReference type="EMBL" id="BAAAWD010000009">
    <property type="protein sequence ID" value="GAA3010686.1"/>
    <property type="molecule type" value="Genomic_DNA"/>
</dbReference>
<reference evidence="2" key="1">
    <citation type="journal article" date="2019" name="Int. J. Syst. Evol. Microbiol.">
        <title>The Global Catalogue of Microorganisms (GCM) 10K type strain sequencing project: providing services to taxonomists for standard genome sequencing and annotation.</title>
        <authorList>
            <consortium name="The Broad Institute Genomics Platform"/>
            <consortium name="The Broad Institute Genome Sequencing Center for Infectious Disease"/>
            <person name="Wu L."/>
            <person name="Ma J."/>
        </authorList>
    </citation>
    <scope>NUCLEOTIDE SEQUENCE [LARGE SCALE GENOMIC DNA]</scope>
    <source>
        <strain evidence="2">JCM 3106</strain>
    </source>
</reference>
<protein>
    <submittedName>
        <fullName evidence="1">Uncharacterized protein</fullName>
    </submittedName>
</protein>
<name>A0ABP6KH92_9ACTN</name>
<sequence length="141" mass="14301">MVLVGGAQEPGGVVDLGDVHGVTVDAVTLQPGAVVGEVRADRADQDGPQPQAAHAEGDVCRAAATADLQVVHQERQGHPVELLGDELVAEAPGEGHQVVGRDGAGDGDAHGAVLLVVGIWKQGRRASQEYATARAREGPAG</sequence>